<protein>
    <submittedName>
        <fullName evidence="2">Uncharacterized protein</fullName>
    </submittedName>
</protein>
<geneLocation type="plasmid" evidence="2 3">
    <name>unnamed2</name>
</geneLocation>
<keyword evidence="1" id="KW-0472">Membrane</keyword>
<proteinExistence type="predicted"/>
<accession>A0A1W6AIE0</accession>
<evidence type="ECO:0000313" key="2">
    <source>
        <dbReference type="EMBL" id="ARJ25627.1"/>
    </source>
</evidence>
<organism evidence="2 3">
    <name type="scientific">Bacillus mycoides</name>
    <dbReference type="NCBI Taxonomy" id="1405"/>
    <lineage>
        <taxon>Bacteria</taxon>
        <taxon>Bacillati</taxon>
        <taxon>Bacillota</taxon>
        <taxon>Bacilli</taxon>
        <taxon>Bacillales</taxon>
        <taxon>Bacillaceae</taxon>
        <taxon>Bacillus</taxon>
        <taxon>Bacillus cereus group</taxon>
    </lineage>
</organism>
<evidence type="ECO:0000256" key="1">
    <source>
        <dbReference type="SAM" id="Phobius"/>
    </source>
</evidence>
<feature type="transmembrane region" description="Helical" evidence="1">
    <location>
        <begin position="48"/>
        <end position="66"/>
    </location>
</feature>
<keyword evidence="2" id="KW-0614">Plasmid</keyword>
<keyword evidence="1" id="KW-1133">Transmembrane helix</keyword>
<dbReference type="Proteomes" id="UP000192932">
    <property type="component" value="Plasmid unnamed2"/>
</dbReference>
<name>A0A1W6AIE0_BACMY</name>
<gene>
    <name evidence="2" type="ORF">B7492_31785</name>
</gene>
<keyword evidence="1" id="KW-0812">Transmembrane</keyword>
<dbReference type="RefSeq" id="WP_085313355.1">
    <property type="nucleotide sequence ID" value="NZ_CP020745.1"/>
</dbReference>
<reference evidence="2 3" key="1">
    <citation type="submission" date="2017-04" db="EMBL/GenBank/DDBJ databases">
        <title>The Characteristic of a Fine Plant Growth-Promoting Rhizobacteria Bacillus mycoides Gnyt1 and its Whole Genome Sequencing Analysis.</title>
        <authorList>
            <person name="Li J.H."/>
            <person name="Yao T."/>
        </authorList>
    </citation>
    <scope>NUCLEOTIDE SEQUENCE [LARGE SCALE GENOMIC DNA]</scope>
    <source>
        <strain evidence="2 3">Gnyt1</strain>
        <plasmid evidence="3">Plasmid unnamed2</plasmid>
    </source>
</reference>
<sequence length="69" mass="7813">MFKFIISFVASIITLVVFSDWIFERVPGSRVAWEAIQSKVIETYYTQGWEGVLILGVVAIGLYKILDKG</sequence>
<dbReference type="AlphaFoldDB" id="A0A1W6AIE0"/>
<dbReference type="EMBL" id="CP020745">
    <property type="protein sequence ID" value="ARJ25627.1"/>
    <property type="molecule type" value="Genomic_DNA"/>
</dbReference>
<evidence type="ECO:0000313" key="3">
    <source>
        <dbReference type="Proteomes" id="UP000192932"/>
    </source>
</evidence>